<dbReference type="InterPro" id="IPR002931">
    <property type="entry name" value="Transglutaminase-like"/>
</dbReference>
<accession>A0ABT9CJS4</accession>
<comment type="caution">
    <text evidence="3">The sequence shown here is derived from an EMBL/GenBank/DDBJ whole genome shotgun (WGS) entry which is preliminary data.</text>
</comment>
<dbReference type="PANTHER" id="PTHR46333">
    <property type="entry name" value="CYTOKINESIS PROTEIN 3"/>
    <property type="match status" value="1"/>
</dbReference>
<sequence length="375" mass="42013">MQVNKGRTRLIKVLVTCSLLMASIPQAVQFGEAYAAGTSASTTVSVTDLQQKLLNAMTSRSEQLNFTYKGPVVGLKEKLQRAIAQAMESDPYINYTIKSYAFSYKGTSTSANVSVTLRYRETKAETAYVDQIVHSVLKQIVKPGMSSDEKVKAIHDWIVAHLKYDTTLQKYTAYDGLKTGSTVCQGYSLLAYKMLKQAGIPNRIVEGRAGGQLHAWNLVQLNGVWYHLDTTWDDPVPDQGKQISRNYYLLTDAEIRRDHSWTKSYPHAVTPYRQTLAGLIASDKAKASIYKKMYDELDYRLYDASEIVSTSAKLKTKAQAAMADGQSSMVIRFRGSQSQLAARLQDLYQLGLHSISYHVIPFKNTSDLRVSIKWT</sequence>
<organism evidence="3 4">
    <name type="scientific">Paenibacillus lacisoli</name>
    <dbReference type="NCBI Taxonomy" id="3064525"/>
    <lineage>
        <taxon>Bacteria</taxon>
        <taxon>Bacillati</taxon>
        <taxon>Bacillota</taxon>
        <taxon>Bacilli</taxon>
        <taxon>Bacillales</taxon>
        <taxon>Paenibacillaceae</taxon>
        <taxon>Paenibacillus</taxon>
    </lineage>
</organism>
<dbReference type="EMBL" id="JAUQTB010000010">
    <property type="protein sequence ID" value="MDO7907858.1"/>
    <property type="molecule type" value="Genomic_DNA"/>
</dbReference>
<protein>
    <submittedName>
        <fullName evidence="3">Transglutaminase domain-containing protein</fullName>
    </submittedName>
</protein>
<dbReference type="InterPro" id="IPR052557">
    <property type="entry name" value="CAP/Cytokinesis_protein"/>
</dbReference>
<dbReference type="SMART" id="SM00460">
    <property type="entry name" value="TGc"/>
    <property type="match status" value="1"/>
</dbReference>
<name>A0ABT9CJS4_9BACL</name>
<dbReference type="InterPro" id="IPR038765">
    <property type="entry name" value="Papain-like_cys_pep_sf"/>
</dbReference>
<dbReference type="Pfam" id="PF01841">
    <property type="entry name" value="Transglut_core"/>
    <property type="match status" value="1"/>
</dbReference>
<keyword evidence="4" id="KW-1185">Reference proteome</keyword>
<reference evidence="3 4" key="1">
    <citation type="submission" date="2023-07" db="EMBL/GenBank/DDBJ databases">
        <title>Paenibacillus sp. JX-17 nov. isolated from soil.</title>
        <authorList>
            <person name="Wan Y."/>
            <person name="Liu B."/>
        </authorList>
    </citation>
    <scope>NUCLEOTIDE SEQUENCE [LARGE SCALE GENOMIC DNA]</scope>
    <source>
        <strain evidence="3 4">JX-17</strain>
    </source>
</reference>
<evidence type="ECO:0000313" key="4">
    <source>
        <dbReference type="Proteomes" id="UP001240171"/>
    </source>
</evidence>
<evidence type="ECO:0000256" key="1">
    <source>
        <dbReference type="SAM" id="SignalP"/>
    </source>
</evidence>
<proteinExistence type="predicted"/>
<feature type="chain" id="PRO_5045605743" evidence="1">
    <location>
        <begin position="28"/>
        <end position="375"/>
    </location>
</feature>
<dbReference type="RefSeq" id="WP_305025077.1">
    <property type="nucleotide sequence ID" value="NZ_JAUQTB010000010.1"/>
</dbReference>
<keyword evidence="1" id="KW-0732">Signal</keyword>
<feature type="signal peptide" evidence="1">
    <location>
        <begin position="1"/>
        <end position="27"/>
    </location>
</feature>
<dbReference type="Proteomes" id="UP001240171">
    <property type="component" value="Unassembled WGS sequence"/>
</dbReference>
<dbReference type="Gene3D" id="3.10.620.30">
    <property type="match status" value="1"/>
</dbReference>
<evidence type="ECO:0000313" key="3">
    <source>
        <dbReference type="EMBL" id="MDO7907858.1"/>
    </source>
</evidence>
<gene>
    <name evidence="3" type="ORF">Q5741_15710</name>
</gene>
<dbReference type="SUPFAM" id="SSF54001">
    <property type="entry name" value="Cysteine proteinases"/>
    <property type="match status" value="1"/>
</dbReference>
<feature type="domain" description="Transglutaminase-like" evidence="2">
    <location>
        <begin position="176"/>
        <end position="232"/>
    </location>
</feature>
<evidence type="ECO:0000259" key="2">
    <source>
        <dbReference type="SMART" id="SM00460"/>
    </source>
</evidence>
<dbReference type="PANTHER" id="PTHR46333:SF2">
    <property type="entry name" value="CYTOKINESIS PROTEIN 3"/>
    <property type="match status" value="1"/>
</dbReference>